<feature type="domain" description="EamA" evidence="6">
    <location>
        <begin position="153"/>
        <end position="287"/>
    </location>
</feature>
<keyword evidence="4 5" id="KW-0472">Membrane</keyword>
<dbReference type="InterPro" id="IPR000620">
    <property type="entry name" value="EamA_dom"/>
</dbReference>
<comment type="subcellular location">
    <subcellularLocation>
        <location evidence="1">Membrane</location>
        <topology evidence="1">Multi-pass membrane protein</topology>
    </subcellularLocation>
</comment>
<evidence type="ECO:0000256" key="1">
    <source>
        <dbReference type="ARBA" id="ARBA00004141"/>
    </source>
</evidence>
<dbReference type="EMBL" id="JBHUCZ010000022">
    <property type="protein sequence ID" value="MFD1568848.1"/>
    <property type="molecule type" value="Genomic_DNA"/>
</dbReference>
<dbReference type="PANTHER" id="PTHR32322">
    <property type="entry name" value="INNER MEMBRANE TRANSPORTER"/>
    <property type="match status" value="1"/>
</dbReference>
<keyword evidence="2 5" id="KW-0812">Transmembrane</keyword>
<feature type="transmembrane region" description="Helical" evidence="5">
    <location>
        <begin position="67"/>
        <end position="88"/>
    </location>
</feature>
<evidence type="ECO:0000256" key="5">
    <source>
        <dbReference type="SAM" id="Phobius"/>
    </source>
</evidence>
<feature type="transmembrane region" description="Helical" evidence="5">
    <location>
        <begin position="215"/>
        <end position="236"/>
    </location>
</feature>
<protein>
    <submittedName>
        <fullName evidence="7">DMT family transporter</fullName>
    </submittedName>
</protein>
<evidence type="ECO:0000313" key="7">
    <source>
        <dbReference type="EMBL" id="MFD1568848.1"/>
    </source>
</evidence>
<dbReference type="GO" id="GO:0016020">
    <property type="term" value="C:membrane"/>
    <property type="evidence" value="ECO:0007669"/>
    <property type="project" value="UniProtKB-SubCell"/>
</dbReference>
<dbReference type="SUPFAM" id="SSF103481">
    <property type="entry name" value="Multidrug resistance efflux transporter EmrE"/>
    <property type="match status" value="2"/>
</dbReference>
<feature type="transmembrane region" description="Helical" evidence="5">
    <location>
        <begin position="147"/>
        <end position="172"/>
    </location>
</feature>
<dbReference type="Pfam" id="PF00892">
    <property type="entry name" value="EamA"/>
    <property type="match status" value="2"/>
</dbReference>
<feature type="transmembrane region" description="Helical" evidence="5">
    <location>
        <begin position="34"/>
        <end position="55"/>
    </location>
</feature>
<feature type="transmembrane region" description="Helical" evidence="5">
    <location>
        <begin position="100"/>
        <end position="118"/>
    </location>
</feature>
<dbReference type="InterPro" id="IPR050638">
    <property type="entry name" value="AA-Vitamin_Transporters"/>
</dbReference>
<accession>A0ABD6BUQ1</accession>
<dbReference type="Proteomes" id="UP001597139">
    <property type="component" value="Unassembled WGS sequence"/>
</dbReference>
<evidence type="ECO:0000259" key="6">
    <source>
        <dbReference type="Pfam" id="PF00892"/>
    </source>
</evidence>
<feature type="domain" description="EamA" evidence="6">
    <location>
        <begin position="10"/>
        <end position="140"/>
    </location>
</feature>
<name>A0ABD6BUQ1_9EURY</name>
<proteinExistence type="predicted"/>
<reference evidence="7 8" key="1">
    <citation type="journal article" date="2019" name="Int. J. Syst. Evol. Microbiol.">
        <title>The Global Catalogue of Microorganisms (GCM) 10K type strain sequencing project: providing services to taxonomists for standard genome sequencing and annotation.</title>
        <authorList>
            <consortium name="The Broad Institute Genomics Platform"/>
            <consortium name="The Broad Institute Genome Sequencing Center for Infectious Disease"/>
            <person name="Wu L."/>
            <person name="Ma J."/>
        </authorList>
    </citation>
    <scope>NUCLEOTIDE SEQUENCE [LARGE SCALE GENOMIC DNA]</scope>
    <source>
        <strain evidence="7 8">CGMCC 1.12859</strain>
    </source>
</reference>
<feature type="transmembrane region" description="Helical" evidence="5">
    <location>
        <begin position="271"/>
        <end position="288"/>
    </location>
</feature>
<comment type="caution">
    <text evidence="7">The sequence shown here is derived from an EMBL/GenBank/DDBJ whole genome shotgun (WGS) entry which is preliminary data.</text>
</comment>
<evidence type="ECO:0000256" key="4">
    <source>
        <dbReference type="ARBA" id="ARBA00023136"/>
    </source>
</evidence>
<feature type="transmembrane region" description="Helical" evidence="5">
    <location>
        <begin position="184"/>
        <end position="203"/>
    </location>
</feature>
<gene>
    <name evidence="7" type="ORF">ACFSAU_15240</name>
</gene>
<feature type="transmembrane region" description="Helical" evidence="5">
    <location>
        <begin position="248"/>
        <end position="265"/>
    </location>
</feature>
<evidence type="ECO:0000256" key="2">
    <source>
        <dbReference type="ARBA" id="ARBA00022692"/>
    </source>
</evidence>
<evidence type="ECO:0000256" key="3">
    <source>
        <dbReference type="ARBA" id="ARBA00022989"/>
    </source>
</evidence>
<sequence length="301" mass="30648">MHSRYRNALGFLSLASLFGISFVAIKTGLGALPPLFFAGLRFDVAAPLLLGYAAIRHDDWLPGNRADYAGIAAGAVALIALNNGLLFLGQGYTTPAAASVMYGLNPILAPVIAVPVLGQRIGLRDAAGVGLGLVGVIVIVQPGPETFAGGAALGQLYVLCAAVAIAAGSVLLRRIGASMNSVALTGWSMAGGALLLHLASVAVGEHPAGPVTGEVVAAVLVLGLPSTALAYPIYFALIGKVGPVRTNLVAYVVPIVAAITGYLVLQQPITATTVIGFFVVLAGVALLERDVVREEVARLRA</sequence>
<feature type="transmembrane region" description="Helical" evidence="5">
    <location>
        <begin position="125"/>
        <end position="141"/>
    </location>
</feature>
<keyword evidence="8" id="KW-1185">Reference proteome</keyword>
<evidence type="ECO:0000313" key="8">
    <source>
        <dbReference type="Proteomes" id="UP001597139"/>
    </source>
</evidence>
<dbReference type="RefSeq" id="WP_267644953.1">
    <property type="nucleotide sequence ID" value="NZ_JANHGR010000001.1"/>
</dbReference>
<keyword evidence="3 5" id="KW-1133">Transmembrane helix</keyword>
<dbReference type="PANTHER" id="PTHR32322:SF2">
    <property type="entry name" value="EAMA DOMAIN-CONTAINING PROTEIN"/>
    <property type="match status" value="1"/>
</dbReference>
<dbReference type="InterPro" id="IPR037185">
    <property type="entry name" value="EmrE-like"/>
</dbReference>
<organism evidence="7 8">
    <name type="scientific">Halolamina litorea</name>
    <dbReference type="NCBI Taxonomy" id="1515593"/>
    <lineage>
        <taxon>Archaea</taxon>
        <taxon>Methanobacteriati</taxon>
        <taxon>Methanobacteriota</taxon>
        <taxon>Stenosarchaea group</taxon>
        <taxon>Halobacteria</taxon>
        <taxon>Halobacteriales</taxon>
        <taxon>Haloferacaceae</taxon>
    </lineage>
</organism>
<dbReference type="AlphaFoldDB" id="A0ABD6BUQ1"/>